<organism evidence="1 2">
    <name type="scientific">Caerostris extrusa</name>
    <name type="common">Bark spider</name>
    <name type="synonym">Caerostris bankana</name>
    <dbReference type="NCBI Taxonomy" id="172846"/>
    <lineage>
        <taxon>Eukaryota</taxon>
        <taxon>Metazoa</taxon>
        <taxon>Ecdysozoa</taxon>
        <taxon>Arthropoda</taxon>
        <taxon>Chelicerata</taxon>
        <taxon>Arachnida</taxon>
        <taxon>Araneae</taxon>
        <taxon>Araneomorphae</taxon>
        <taxon>Entelegynae</taxon>
        <taxon>Araneoidea</taxon>
        <taxon>Araneidae</taxon>
        <taxon>Caerostris</taxon>
    </lineage>
</organism>
<dbReference type="EMBL" id="BPLR01001638">
    <property type="protein sequence ID" value="GIZ03709.1"/>
    <property type="molecule type" value="Genomic_DNA"/>
</dbReference>
<protein>
    <submittedName>
        <fullName evidence="1">Uncharacterized protein</fullName>
    </submittedName>
</protein>
<evidence type="ECO:0000313" key="1">
    <source>
        <dbReference type="EMBL" id="GIZ03709.1"/>
    </source>
</evidence>
<keyword evidence="2" id="KW-1185">Reference proteome</keyword>
<dbReference type="Proteomes" id="UP001054945">
    <property type="component" value="Unassembled WGS sequence"/>
</dbReference>
<proteinExistence type="predicted"/>
<comment type="caution">
    <text evidence="1">The sequence shown here is derived from an EMBL/GenBank/DDBJ whole genome shotgun (WGS) entry which is preliminary data.</text>
</comment>
<dbReference type="AlphaFoldDB" id="A0AAV4Y9Y4"/>
<accession>A0AAV4Y9Y4</accession>
<name>A0AAV4Y9Y4_CAEEX</name>
<evidence type="ECO:0000313" key="2">
    <source>
        <dbReference type="Proteomes" id="UP001054945"/>
    </source>
</evidence>
<sequence length="112" mass="13422">MSFIGRCYSIEEFWNDNGNVHHIILMLQSGRAKIHLFMMLFSWKLDSWRREKKCSSYHFDVQPGRAGRRCHFVIPLKNSRKQWGRRQQKCSSCHFDVTIRKEQGENVVCEFP</sequence>
<reference evidence="1 2" key="1">
    <citation type="submission" date="2021-06" db="EMBL/GenBank/DDBJ databases">
        <title>Caerostris extrusa draft genome.</title>
        <authorList>
            <person name="Kono N."/>
            <person name="Arakawa K."/>
        </authorList>
    </citation>
    <scope>NUCLEOTIDE SEQUENCE [LARGE SCALE GENOMIC DNA]</scope>
</reference>
<gene>
    <name evidence="1" type="ORF">CEXT_225701</name>
</gene>